<dbReference type="Pfam" id="PF00455">
    <property type="entry name" value="DeoRC"/>
    <property type="match status" value="1"/>
</dbReference>
<evidence type="ECO:0000256" key="3">
    <source>
        <dbReference type="ARBA" id="ARBA00023015"/>
    </source>
</evidence>
<evidence type="ECO:0000259" key="6">
    <source>
        <dbReference type="PROSITE" id="PS51000"/>
    </source>
</evidence>
<dbReference type="Gene3D" id="3.40.50.1360">
    <property type="match status" value="1"/>
</dbReference>
<dbReference type="SUPFAM" id="SSF100950">
    <property type="entry name" value="NagB/RpiA/CoA transferase-like"/>
    <property type="match status" value="1"/>
</dbReference>
<dbReference type="PANTHER" id="PTHR30363">
    <property type="entry name" value="HTH-TYPE TRANSCRIPTIONAL REGULATOR SRLR-RELATED"/>
    <property type="match status" value="1"/>
</dbReference>
<dbReference type="Pfam" id="PF08220">
    <property type="entry name" value="HTH_DeoR"/>
    <property type="match status" value="1"/>
</dbReference>
<dbReference type="PROSITE" id="PS51000">
    <property type="entry name" value="HTH_DEOR_2"/>
    <property type="match status" value="1"/>
</dbReference>
<dbReference type="InterPro" id="IPR036388">
    <property type="entry name" value="WH-like_DNA-bd_sf"/>
</dbReference>
<comment type="function">
    <text evidence="5">Repressor of the lactose catabolism operon. Galactose-6-phosphate is the inducer.</text>
</comment>
<dbReference type="PRINTS" id="PR00037">
    <property type="entry name" value="HTHLACR"/>
</dbReference>
<dbReference type="InterPro" id="IPR001034">
    <property type="entry name" value="DeoR_HTH"/>
</dbReference>
<evidence type="ECO:0000256" key="5">
    <source>
        <dbReference type="ARBA" id="ARBA00024937"/>
    </source>
</evidence>
<organism evidence="7 8">
    <name type="scientific">Actinomadura citrea</name>
    <dbReference type="NCBI Taxonomy" id="46158"/>
    <lineage>
        <taxon>Bacteria</taxon>
        <taxon>Bacillati</taxon>
        <taxon>Actinomycetota</taxon>
        <taxon>Actinomycetes</taxon>
        <taxon>Streptosporangiales</taxon>
        <taxon>Thermomonosporaceae</taxon>
        <taxon>Actinomadura</taxon>
    </lineage>
</organism>
<feature type="domain" description="HTH deoR-type" evidence="6">
    <location>
        <begin position="22"/>
        <end position="77"/>
    </location>
</feature>
<dbReference type="InterPro" id="IPR036390">
    <property type="entry name" value="WH_DNA-bd_sf"/>
</dbReference>
<dbReference type="GO" id="GO:0003700">
    <property type="term" value="F:DNA-binding transcription factor activity"/>
    <property type="evidence" value="ECO:0007669"/>
    <property type="project" value="InterPro"/>
</dbReference>
<dbReference type="InterPro" id="IPR050313">
    <property type="entry name" value="Carb_Metab_HTH_regulators"/>
</dbReference>
<accession>A0A7Y9GBQ6</accession>
<evidence type="ECO:0000313" key="7">
    <source>
        <dbReference type="EMBL" id="NYE13587.1"/>
    </source>
</evidence>
<dbReference type="PANTHER" id="PTHR30363:SF4">
    <property type="entry name" value="GLYCEROL-3-PHOSPHATE REGULON REPRESSOR"/>
    <property type="match status" value="1"/>
</dbReference>
<keyword evidence="4" id="KW-0804">Transcription</keyword>
<dbReference type="EMBL" id="JACCBT010000001">
    <property type="protein sequence ID" value="NYE13587.1"/>
    <property type="molecule type" value="Genomic_DNA"/>
</dbReference>
<dbReference type="Gene3D" id="1.10.10.10">
    <property type="entry name" value="Winged helix-like DNA-binding domain superfamily/Winged helix DNA-binding domain"/>
    <property type="match status" value="1"/>
</dbReference>
<gene>
    <name evidence="7" type="ORF">BJ999_003883</name>
</gene>
<evidence type="ECO:0000256" key="2">
    <source>
        <dbReference type="ARBA" id="ARBA00022491"/>
    </source>
</evidence>
<evidence type="ECO:0000256" key="4">
    <source>
        <dbReference type="ARBA" id="ARBA00023163"/>
    </source>
</evidence>
<dbReference type="SMART" id="SM00420">
    <property type="entry name" value="HTH_DEOR"/>
    <property type="match status" value="1"/>
</dbReference>
<evidence type="ECO:0000256" key="1">
    <source>
        <dbReference type="ARBA" id="ARBA00021390"/>
    </source>
</evidence>
<keyword evidence="2" id="KW-0678">Repressor</keyword>
<keyword evidence="8" id="KW-1185">Reference proteome</keyword>
<dbReference type="InterPro" id="IPR037171">
    <property type="entry name" value="NagB/RpiA_transferase-like"/>
</dbReference>
<evidence type="ECO:0000313" key="8">
    <source>
        <dbReference type="Proteomes" id="UP000591272"/>
    </source>
</evidence>
<keyword evidence="3" id="KW-0805">Transcription regulation</keyword>
<comment type="caution">
    <text evidence="7">The sequence shown here is derived from an EMBL/GenBank/DDBJ whole genome shotgun (WGS) entry which is preliminary data.</text>
</comment>
<proteinExistence type="predicted"/>
<dbReference type="SMART" id="SM01134">
    <property type="entry name" value="DeoRC"/>
    <property type="match status" value="1"/>
</dbReference>
<name>A0A7Y9GBQ6_9ACTN</name>
<dbReference type="Proteomes" id="UP000591272">
    <property type="component" value="Unassembled WGS sequence"/>
</dbReference>
<dbReference type="SUPFAM" id="SSF46785">
    <property type="entry name" value="Winged helix' DNA-binding domain"/>
    <property type="match status" value="1"/>
</dbReference>
<reference evidence="7 8" key="1">
    <citation type="submission" date="2020-07" db="EMBL/GenBank/DDBJ databases">
        <title>Sequencing the genomes of 1000 actinobacteria strains.</title>
        <authorList>
            <person name="Klenk H.-P."/>
        </authorList>
    </citation>
    <scope>NUCLEOTIDE SEQUENCE [LARGE SCALE GENOMIC DNA]</scope>
    <source>
        <strain evidence="7 8">DSM 43461</strain>
    </source>
</reference>
<dbReference type="AlphaFoldDB" id="A0A7Y9GBQ6"/>
<dbReference type="InterPro" id="IPR014036">
    <property type="entry name" value="DeoR-like_C"/>
</dbReference>
<sequence length="272" mass="29215">MDAPRRGTHRDADGTGGTVMYAEERQQAILALARSKGRVDVVALAEEFSVTTETIRRDLTVLERAGTVRRVHGGAMPVERLGFEPELAARDAVMTEEKQRIAKAALEELPADGSVIVDAGTTTSRFVQLLPTDRELTVIVNSPPHAAVLATRPNLTVIILGGRVRGRTLATVDDWVLRPLADLWVDVAFMATNGCSVERGLTTSDQAEAAVKRAMIASSRRRVLLADRTKIGHDHLVRFGGLADIDVLITDTGLDTDLAADLAAAGPEVVRA</sequence>
<protein>
    <recommendedName>
        <fullName evidence="1">Lactose phosphotransferase system repressor</fullName>
    </recommendedName>
</protein>